<dbReference type="Pfam" id="PF05380">
    <property type="entry name" value="Peptidase_A17"/>
    <property type="match status" value="1"/>
</dbReference>
<keyword evidence="3" id="KW-1185">Reference proteome</keyword>
<dbReference type="InterPro" id="IPR041588">
    <property type="entry name" value="Integrase_H2C2"/>
</dbReference>
<name>A0A8X6MCC2_9ARAC</name>
<dbReference type="Proteomes" id="UP000886998">
    <property type="component" value="Unassembled WGS sequence"/>
</dbReference>
<evidence type="ECO:0000259" key="1">
    <source>
        <dbReference type="PROSITE" id="PS50994"/>
    </source>
</evidence>
<dbReference type="PANTHER" id="PTHR47331:SF4">
    <property type="entry name" value="PEPTIDASE S1 DOMAIN-CONTAINING PROTEIN"/>
    <property type="match status" value="1"/>
</dbReference>
<dbReference type="EMBL" id="BMAV01025214">
    <property type="protein sequence ID" value="GFS39631.1"/>
    <property type="molecule type" value="Genomic_DNA"/>
</dbReference>
<dbReference type="PROSITE" id="PS50994">
    <property type="entry name" value="INTEGRASE"/>
    <property type="match status" value="1"/>
</dbReference>
<feature type="domain" description="Integrase catalytic" evidence="1">
    <location>
        <begin position="636"/>
        <end position="824"/>
    </location>
</feature>
<dbReference type="OrthoDB" id="6433475at2759"/>
<organism evidence="2 3">
    <name type="scientific">Trichonephila inaurata madagascariensis</name>
    <dbReference type="NCBI Taxonomy" id="2747483"/>
    <lineage>
        <taxon>Eukaryota</taxon>
        <taxon>Metazoa</taxon>
        <taxon>Ecdysozoa</taxon>
        <taxon>Arthropoda</taxon>
        <taxon>Chelicerata</taxon>
        <taxon>Arachnida</taxon>
        <taxon>Araneae</taxon>
        <taxon>Araneomorphae</taxon>
        <taxon>Entelegynae</taxon>
        <taxon>Araneoidea</taxon>
        <taxon>Nephilidae</taxon>
        <taxon>Trichonephila</taxon>
        <taxon>Trichonephila inaurata</taxon>
    </lineage>
</organism>
<dbReference type="InterPro" id="IPR001584">
    <property type="entry name" value="Integrase_cat-core"/>
</dbReference>
<dbReference type="AlphaFoldDB" id="A0A8X6MCC2"/>
<dbReference type="SUPFAM" id="SSF53098">
    <property type="entry name" value="Ribonuclease H-like"/>
    <property type="match status" value="1"/>
</dbReference>
<accession>A0A8X6MCC2</accession>
<dbReference type="Pfam" id="PF18701">
    <property type="entry name" value="DUF5641"/>
    <property type="match status" value="1"/>
</dbReference>
<evidence type="ECO:0000313" key="3">
    <source>
        <dbReference type="Proteomes" id="UP000886998"/>
    </source>
</evidence>
<protein>
    <submittedName>
        <fullName evidence="2">Integrase catalytic domain-containing protein</fullName>
    </submittedName>
</protein>
<comment type="caution">
    <text evidence="2">The sequence shown here is derived from an EMBL/GenBank/DDBJ whole genome shotgun (WGS) entry which is preliminary data.</text>
</comment>
<dbReference type="InterPro" id="IPR040676">
    <property type="entry name" value="DUF5641"/>
</dbReference>
<dbReference type="Gene3D" id="3.30.420.10">
    <property type="entry name" value="Ribonuclease H-like superfamily/Ribonuclease H"/>
    <property type="match status" value="1"/>
</dbReference>
<gene>
    <name evidence="2" type="primary">AVEN_65314_1</name>
    <name evidence="2" type="ORF">TNIN_27091</name>
</gene>
<sequence length="1005" mass="115610">MSLHVNDAKISDLWRLDTLGILDPGEKGTRQELEKAAEEHFNRSVKMDSDGRYVVSLPWIQGHPPLPTCRNLAERRLKNCINSLKKTGNLEAYEGVFSEWLQEGVIEEVKNYCNDKSDHYLPHIGHVDDHEELEKFVEESKTILSTAKFELRGWEHSYSDPESYDLLPPEGKSISVLGLRWHLKTDSLTIDLRDCVEDDTPVTKRKILSTVHKIFDPLGFTCPVTLGPKVLLQECWKLKVSWDTELPASIIKKFERWLKELSKLNKIEIPRCLIPGRNAPGNLTFHVFCDASKIAYAACVFLRCESENSTTCQLIQARCRVAPMKSLSIPRLELLACSIGARLSQSVSSDMKLENLPKIFWSDSADALYWIKGTETWAPFVYNRVKEIRSLTNTEDWYHVPGPLNAADLPSRGCSVETLAMSRWWEGMDWLKRPPEEWPKSNVTPDFDIINSEKRKTVISAANHEGASEEKYYNRFSSYDRLLRVTAWMYRLFTNCKIEKSNRIIGVLTLEEMNRAEIAVLKIVQKESFSGTDDKRLKAIQCYVDPNGILKVKTRILMRKDTRDFLYPTILPSRHPVVEKIIRTRNEKLNHAGIQIVMCNLREEFWILKYRKTVRNVIITCVRCRRFNLRPKPIVEAPLPEDRVKEAAVFEVVGIDYAGPLILRDSKKAWIVIFTCAIYRAIHLELATSLSTENFLQTLRRFIARRGRPSIIYCDNGSNFTGAENLLKKIDWNVISQYSGSQKIIWKFNPPSAPWGGGWWERLIGIIKGILRKVLGKSSLNLEEMNTIICDTENIINQRPLTYVSDDVNDLTPLTPSMFLHDLKQEGIPDLDILDSSSLNKIHAYRQRVKQDLRKRFRTEYLGHLRQSSKFDKNQKPLQIGDIVLVSSDNTKRIEWPLAKVMELYPSKDGSIRLVKVKMKSGEFLRPVLRLIPLEVTQKVDLGKTPVDRIFPTNEPTVQLTGKECSSETIPDEPDVQRTVNDFSSETVPEKRSRYGRLIKQIVRI</sequence>
<dbReference type="InterPro" id="IPR012337">
    <property type="entry name" value="RNaseH-like_sf"/>
</dbReference>
<reference evidence="2" key="1">
    <citation type="submission" date="2020-08" db="EMBL/GenBank/DDBJ databases">
        <title>Multicomponent nature underlies the extraordinary mechanical properties of spider dragline silk.</title>
        <authorList>
            <person name="Kono N."/>
            <person name="Nakamura H."/>
            <person name="Mori M."/>
            <person name="Yoshida Y."/>
            <person name="Ohtoshi R."/>
            <person name="Malay A.D."/>
            <person name="Moran D.A.P."/>
            <person name="Tomita M."/>
            <person name="Numata K."/>
            <person name="Arakawa K."/>
        </authorList>
    </citation>
    <scope>NUCLEOTIDE SEQUENCE</scope>
</reference>
<dbReference type="GO" id="GO:0003676">
    <property type="term" value="F:nucleic acid binding"/>
    <property type="evidence" value="ECO:0007669"/>
    <property type="project" value="InterPro"/>
</dbReference>
<dbReference type="Pfam" id="PF17921">
    <property type="entry name" value="Integrase_H2C2"/>
    <property type="match status" value="1"/>
</dbReference>
<dbReference type="PANTHER" id="PTHR47331">
    <property type="entry name" value="PHD-TYPE DOMAIN-CONTAINING PROTEIN"/>
    <property type="match status" value="1"/>
</dbReference>
<dbReference type="InterPro" id="IPR008042">
    <property type="entry name" value="Retrotrans_Pao"/>
</dbReference>
<evidence type="ECO:0000313" key="2">
    <source>
        <dbReference type="EMBL" id="GFS39631.1"/>
    </source>
</evidence>
<proteinExistence type="predicted"/>
<dbReference type="InterPro" id="IPR036397">
    <property type="entry name" value="RNaseH_sf"/>
</dbReference>
<dbReference type="GO" id="GO:0015074">
    <property type="term" value="P:DNA integration"/>
    <property type="evidence" value="ECO:0007669"/>
    <property type="project" value="InterPro"/>
</dbReference>